<sequence length="75" mass="8501">MDIDPPTRSHFPTALVDSILEEIAAGKSLESILASRPECPSKPTWYRWIASDVIFSKRYTEAVKKGVDARTYRCK</sequence>
<dbReference type="Proteomes" id="UP000183487">
    <property type="component" value="Unassembled WGS sequence"/>
</dbReference>
<evidence type="ECO:0000313" key="2">
    <source>
        <dbReference type="Proteomes" id="UP000183487"/>
    </source>
</evidence>
<dbReference type="Gene3D" id="1.10.10.60">
    <property type="entry name" value="Homeodomain-like"/>
    <property type="match status" value="1"/>
</dbReference>
<proteinExistence type="predicted"/>
<dbReference type="AlphaFoldDB" id="A0A1H1IY40"/>
<organism evidence="1 2">
    <name type="scientific">Paraburkholderia fungorum</name>
    <dbReference type="NCBI Taxonomy" id="134537"/>
    <lineage>
        <taxon>Bacteria</taxon>
        <taxon>Pseudomonadati</taxon>
        <taxon>Pseudomonadota</taxon>
        <taxon>Betaproteobacteria</taxon>
        <taxon>Burkholderiales</taxon>
        <taxon>Burkholderiaceae</taxon>
        <taxon>Paraburkholderia</taxon>
    </lineage>
</organism>
<accession>A0A1H1IY40</accession>
<dbReference type="Pfam" id="PF20901">
    <property type="entry name" value="Sf6_terminase"/>
    <property type="match status" value="1"/>
</dbReference>
<evidence type="ECO:0000313" key="1">
    <source>
        <dbReference type="EMBL" id="SDR42645.1"/>
    </source>
</evidence>
<name>A0A1H1IY40_9BURK</name>
<reference evidence="2" key="1">
    <citation type="submission" date="2016-10" db="EMBL/GenBank/DDBJ databases">
        <authorList>
            <person name="Varghese N."/>
        </authorList>
    </citation>
    <scope>NUCLEOTIDE SEQUENCE [LARGE SCALE GENOMIC DNA]</scope>
    <source>
        <strain evidence="2">GAS106B</strain>
    </source>
</reference>
<protein>
    <submittedName>
        <fullName evidence="1">Uncharacterized protein</fullName>
    </submittedName>
</protein>
<keyword evidence="2" id="KW-1185">Reference proteome</keyword>
<dbReference type="EMBL" id="FNKP01000002">
    <property type="protein sequence ID" value="SDR42645.1"/>
    <property type="molecule type" value="Genomic_DNA"/>
</dbReference>
<dbReference type="InterPro" id="IPR048683">
    <property type="entry name" value="Sf6_terminase"/>
</dbReference>
<dbReference type="RefSeq" id="WP_143026384.1">
    <property type="nucleotide sequence ID" value="NZ_FNKP01000002.1"/>
</dbReference>
<gene>
    <name evidence="1" type="ORF">SAMN05443245_5870</name>
</gene>
<dbReference type="OrthoDB" id="7573036at2"/>